<dbReference type="CDD" id="cd14066">
    <property type="entry name" value="STKc_IRAK"/>
    <property type="match status" value="1"/>
</dbReference>
<feature type="binding site" evidence="21">
    <location>
        <position position="535"/>
    </location>
    <ligand>
        <name>ATP</name>
        <dbReference type="ChEBI" id="CHEBI:30616"/>
    </ligand>
</feature>
<keyword evidence="17" id="KW-0675">Receptor</keyword>
<dbReference type="InterPro" id="IPR000719">
    <property type="entry name" value="Prot_kinase_dom"/>
</dbReference>
<feature type="region of interest" description="Disordered" evidence="22">
    <location>
        <begin position="51"/>
        <end position="94"/>
    </location>
</feature>
<comment type="similarity">
    <text evidence="3">In the C-terminal section; belongs to the protein kinase superfamily. Ser/Thr protein kinase family.</text>
</comment>
<feature type="compositionally biased region" description="Basic and acidic residues" evidence="22">
    <location>
        <begin position="29"/>
        <end position="38"/>
    </location>
</feature>
<evidence type="ECO:0000256" key="5">
    <source>
        <dbReference type="ARBA" id="ARBA00022475"/>
    </source>
</evidence>
<keyword evidence="8" id="KW-0808">Transferase</keyword>
<keyword evidence="25" id="KW-1185">Reference proteome</keyword>
<dbReference type="PROSITE" id="PS50011">
    <property type="entry name" value="PROTEIN_KINASE_DOM"/>
    <property type="match status" value="1"/>
</dbReference>
<proteinExistence type="inferred from homology"/>
<feature type="compositionally biased region" description="Polar residues" evidence="22">
    <location>
        <begin position="444"/>
        <end position="459"/>
    </location>
</feature>
<keyword evidence="18" id="KW-0325">Glycoprotein</keyword>
<evidence type="ECO:0000256" key="7">
    <source>
        <dbReference type="ARBA" id="ARBA00022536"/>
    </source>
</evidence>
<feature type="compositionally biased region" description="Basic residues" evidence="22">
    <location>
        <begin position="72"/>
        <end position="81"/>
    </location>
</feature>
<dbReference type="InterPro" id="IPR025558">
    <property type="entry name" value="DUF4283"/>
</dbReference>
<feature type="compositionally biased region" description="Polar residues" evidence="22">
    <location>
        <begin position="417"/>
        <end position="426"/>
    </location>
</feature>
<dbReference type="SMART" id="SM00220">
    <property type="entry name" value="S_TKc"/>
    <property type="match status" value="1"/>
</dbReference>
<evidence type="ECO:0000313" key="24">
    <source>
        <dbReference type="EMBL" id="KAG9444331.1"/>
    </source>
</evidence>
<keyword evidence="12" id="KW-0418">Kinase</keyword>
<dbReference type="InterPro" id="IPR017441">
    <property type="entry name" value="Protein_kinase_ATP_BS"/>
</dbReference>
<keyword evidence="11 21" id="KW-0547">Nucleotide-binding</keyword>
<evidence type="ECO:0000256" key="11">
    <source>
        <dbReference type="ARBA" id="ARBA00022741"/>
    </source>
</evidence>
<dbReference type="EMBL" id="JAINDJ010000006">
    <property type="protein sequence ID" value="KAG9444331.1"/>
    <property type="molecule type" value="Genomic_DNA"/>
</dbReference>
<dbReference type="GO" id="GO:0002229">
    <property type="term" value="P:defense response to oomycetes"/>
    <property type="evidence" value="ECO:0007669"/>
    <property type="project" value="UniProtKB-ARBA"/>
</dbReference>
<feature type="compositionally biased region" description="Basic and acidic residues" evidence="22">
    <location>
        <begin position="391"/>
        <end position="405"/>
    </location>
</feature>
<feature type="region of interest" description="Disordered" evidence="22">
    <location>
        <begin position="293"/>
        <end position="459"/>
    </location>
</feature>
<evidence type="ECO:0000256" key="1">
    <source>
        <dbReference type="ARBA" id="ARBA00004251"/>
    </source>
</evidence>
<feature type="region of interest" description="Disordered" evidence="22">
    <location>
        <begin position="18"/>
        <end position="38"/>
    </location>
</feature>
<dbReference type="Pfam" id="PF00069">
    <property type="entry name" value="Pkinase"/>
    <property type="match status" value="1"/>
</dbReference>
<keyword evidence="14" id="KW-1133">Transmembrane helix</keyword>
<organism evidence="24 25">
    <name type="scientific">Aristolochia fimbriata</name>
    <name type="common">White veined hardy Dutchman's pipe vine</name>
    <dbReference type="NCBI Taxonomy" id="158543"/>
    <lineage>
        <taxon>Eukaryota</taxon>
        <taxon>Viridiplantae</taxon>
        <taxon>Streptophyta</taxon>
        <taxon>Embryophyta</taxon>
        <taxon>Tracheophyta</taxon>
        <taxon>Spermatophyta</taxon>
        <taxon>Magnoliopsida</taxon>
        <taxon>Magnoliidae</taxon>
        <taxon>Piperales</taxon>
        <taxon>Aristolochiaceae</taxon>
        <taxon>Aristolochia</taxon>
    </lineage>
</organism>
<keyword evidence="6" id="KW-0723">Serine/threonine-protein kinase</keyword>
<dbReference type="Gene3D" id="1.10.510.10">
    <property type="entry name" value="Transferase(Phosphotransferase) domain 1"/>
    <property type="match status" value="1"/>
</dbReference>
<keyword evidence="7" id="KW-0245">EGF-like domain</keyword>
<keyword evidence="16" id="KW-1015">Disulfide bond</keyword>
<keyword evidence="9" id="KW-0812">Transmembrane</keyword>
<feature type="compositionally biased region" description="Basic and acidic residues" evidence="22">
    <location>
        <begin position="427"/>
        <end position="440"/>
    </location>
</feature>
<evidence type="ECO:0000256" key="14">
    <source>
        <dbReference type="ARBA" id="ARBA00022989"/>
    </source>
</evidence>
<dbReference type="Proteomes" id="UP000825729">
    <property type="component" value="Unassembled WGS sequence"/>
</dbReference>
<keyword evidence="5" id="KW-1003">Cell membrane</keyword>
<evidence type="ECO:0000256" key="17">
    <source>
        <dbReference type="ARBA" id="ARBA00023170"/>
    </source>
</evidence>
<evidence type="ECO:0000256" key="18">
    <source>
        <dbReference type="ARBA" id="ARBA00023180"/>
    </source>
</evidence>
<dbReference type="GO" id="GO:0005886">
    <property type="term" value="C:plasma membrane"/>
    <property type="evidence" value="ECO:0007669"/>
    <property type="project" value="UniProtKB-SubCell"/>
</dbReference>
<evidence type="ECO:0000256" key="12">
    <source>
        <dbReference type="ARBA" id="ARBA00022777"/>
    </source>
</evidence>
<evidence type="ECO:0000256" key="21">
    <source>
        <dbReference type="PROSITE-ProRule" id="PRU10141"/>
    </source>
</evidence>
<dbReference type="PROSITE" id="PS00107">
    <property type="entry name" value="PROTEIN_KINASE_ATP"/>
    <property type="match status" value="1"/>
</dbReference>
<dbReference type="GO" id="GO:0004674">
    <property type="term" value="F:protein serine/threonine kinase activity"/>
    <property type="evidence" value="ECO:0007669"/>
    <property type="project" value="UniProtKB-KW"/>
</dbReference>
<comment type="caution">
    <text evidence="24">The sequence shown here is derived from an EMBL/GenBank/DDBJ whole genome shotgun (WGS) entry which is preliminary data.</text>
</comment>
<feature type="compositionally biased region" description="Polar residues" evidence="22">
    <location>
        <begin position="373"/>
        <end position="385"/>
    </location>
</feature>
<dbReference type="Pfam" id="PF14111">
    <property type="entry name" value="DUF4283"/>
    <property type="match status" value="1"/>
</dbReference>
<dbReference type="FunFam" id="1.10.510.10:FF:000240">
    <property type="entry name" value="Lectin-domain containing receptor kinase A4.3"/>
    <property type="match status" value="1"/>
</dbReference>
<dbReference type="InterPro" id="IPR045874">
    <property type="entry name" value="LRK10/LRL21-25-like"/>
</dbReference>
<comment type="catalytic activity">
    <reaction evidence="19">
        <text>L-threonyl-[protein] + ATP = O-phospho-L-threonyl-[protein] + ADP + H(+)</text>
        <dbReference type="Rhea" id="RHEA:46608"/>
        <dbReference type="Rhea" id="RHEA-COMP:11060"/>
        <dbReference type="Rhea" id="RHEA-COMP:11605"/>
        <dbReference type="ChEBI" id="CHEBI:15378"/>
        <dbReference type="ChEBI" id="CHEBI:30013"/>
        <dbReference type="ChEBI" id="CHEBI:30616"/>
        <dbReference type="ChEBI" id="CHEBI:61977"/>
        <dbReference type="ChEBI" id="CHEBI:456216"/>
        <dbReference type="EC" id="2.7.11.1"/>
    </reaction>
</comment>
<comment type="similarity">
    <text evidence="2">In the N-terminal section; belongs to the leguminous lectin family.</text>
</comment>
<dbReference type="AlphaFoldDB" id="A0AAV7E977"/>
<feature type="compositionally biased region" description="Polar residues" evidence="22">
    <location>
        <begin position="293"/>
        <end position="305"/>
    </location>
</feature>
<protein>
    <recommendedName>
        <fullName evidence="4">non-specific serine/threonine protein kinase</fullName>
        <ecNumber evidence="4">2.7.11.1</ecNumber>
    </recommendedName>
</protein>
<keyword evidence="15" id="KW-0472">Membrane</keyword>
<dbReference type="InterPro" id="IPR011009">
    <property type="entry name" value="Kinase-like_dom_sf"/>
</dbReference>
<evidence type="ECO:0000256" key="15">
    <source>
        <dbReference type="ARBA" id="ARBA00023136"/>
    </source>
</evidence>
<evidence type="ECO:0000256" key="2">
    <source>
        <dbReference type="ARBA" id="ARBA00008536"/>
    </source>
</evidence>
<evidence type="ECO:0000256" key="3">
    <source>
        <dbReference type="ARBA" id="ARBA00010217"/>
    </source>
</evidence>
<evidence type="ECO:0000256" key="19">
    <source>
        <dbReference type="ARBA" id="ARBA00047899"/>
    </source>
</evidence>
<comment type="subcellular location">
    <subcellularLocation>
        <location evidence="1">Cell membrane</location>
        <topology evidence="1">Single-pass type I membrane protein</topology>
    </subcellularLocation>
</comment>
<accession>A0AAV7E977</accession>
<evidence type="ECO:0000256" key="9">
    <source>
        <dbReference type="ARBA" id="ARBA00022692"/>
    </source>
</evidence>
<comment type="catalytic activity">
    <reaction evidence="20">
        <text>L-seryl-[protein] + ATP = O-phospho-L-seryl-[protein] + ADP + H(+)</text>
        <dbReference type="Rhea" id="RHEA:17989"/>
        <dbReference type="Rhea" id="RHEA-COMP:9863"/>
        <dbReference type="Rhea" id="RHEA-COMP:11604"/>
        <dbReference type="ChEBI" id="CHEBI:15378"/>
        <dbReference type="ChEBI" id="CHEBI:29999"/>
        <dbReference type="ChEBI" id="CHEBI:30616"/>
        <dbReference type="ChEBI" id="CHEBI:83421"/>
        <dbReference type="ChEBI" id="CHEBI:456216"/>
        <dbReference type="EC" id="2.7.11.1"/>
    </reaction>
</comment>
<dbReference type="GO" id="GO:0005524">
    <property type="term" value="F:ATP binding"/>
    <property type="evidence" value="ECO:0007669"/>
    <property type="project" value="UniProtKB-UniRule"/>
</dbReference>
<dbReference type="PANTHER" id="PTHR27009">
    <property type="entry name" value="RUST RESISTANCE KINASE LR10-RELATED"/>
    <property type="match status" value="1"/>
</dbReference>
<evidence type="ECO:0000256" key="16">
    <source>
        <dbReference type="ARBA" id="ARBA00023157"/>
    </source>
</evidence>
<name>A0AAV7E977_ARIFI</name>
<evidence type="ECO:0000256" key="20">
    <source>
        <dbReference type="ARBA" id="ARBA00048679"/>
    </source>
</evidence>
<evidence type="ECO:0000256" key="6">
    <source>
        <dbReference type="ARBA" id="ARBA00022527"/>
    </source>
</evidence>
<dbReference type="SUPFAM" id="SSF56112">
    <property type="entry name" value="Protein kinase-like (PK-like)"/>
    <property type="match status" value="1"/>
</dbReference>
<dbReference type="InterPro" id="IPR008271">
    <property type="entry name" value="Ser/Thr_kinase_AS"/>
</dbReference>
<dbReference type="FunFam" id="3.30.200.20:FF:000059">
    <property type="entry name" value="S-receptor-like serine/threonine-protein kinase"/>
    <property type="match status" value="1"/>
</dbReference>
<evidence type="ECO:0000256" key="13">
    <source>
        <dbReference type="ARBA" id="ARBA00022840"/>
    </source>
</evidence>
<evidence type="ECO:0000256" key="10">
    <source>
        <dbReference type="ARBA" id="ARBA00022729"/>
    </source>
</evidence>
<dbReference type="EC" id="2.7.11.1" evidence="4"/>
<evidence type="ECO:0000256" key="4">
    <source>
        <dbReference type="ARBA" id="ARBA00012513"/>
    </source>
</evidence>
<evidence type="ECO:0000313" key="25">
    <source>
        <dbReference type="Proteomes" id="UP000825729"/>
    </source>
</evidence>
<evidence type="ECO:0000256" key="8">
    <source>
        <dbReference type="ARBA" id="ARBA00022679"/>
    </source>
</evidence>
<reference evidence="24 25" key="1">
    <citation type="submission" date="2021-07" db="EMBL/GenBank/DDBJ databases">
        <title>The Aristolochia fimbriata genome: insights into angiosperm evolution, floral development and chemical biosynthesis.</title>
        <authorList>
            <person name="Jiao Y."/>
        </authorList>
    </citation>
    <scope>NUCLEOTIDE SEQUENCE [LARGE SCALE GENOMIC DNA]</scope>
    <source>
        <strain evidence="24">IBCAS-2021</strain>
        <tissue evidence="24">Leaf</tissue>
    </source>
</reference>
<feature type="domain" description="Protein kinase" evidence="23">
    <location>
        <begin position="507"/>
        <end position="776"/>
    </location>
</feature>
<keyword evidence="13 21" id="KW-0067">ATP-binding</keyword>
<feature type="compositionally biased region" description="Basic and acidic residues" evidence="22">
    <location>
        <begin position="349"/>
        <end position="366"/>
    </location>
</feature>
<sequence>MDFSNRIYNQATIDYSQSRKIPIKNLSPESRKNGKASTKEWVLKSFYGRPKAALDTPSTSAAPNPEPSPSRTRSRVKTPARKSREGKGEPSIHFPESLVNSRAEKFKYCLVGRFPGSRPPLALIREWFGDHLKLRGEWSVTLLDRSHVFVRLENQEDMVHVWATKRWFIKGSLMKVFKWSPLFRTSDREDPSLAAIWVSFPSLPVLFFQEEFLYSISALVGKVLTMDGPTRKLTRTNVARVCVEVDLLQELPQSLWIGIGARGFWQDITYENLPSYCAHCLLRGHSITRCSSASKDAKQRSTPKSSLKLPGAESHDEQLSQGKNNFRPPVSKGQRVSTHNSVRTPSEVLPKRASDDDSRKSKDRGGSRSTRKQTNLMSVSDSSGRTRVVSIKKENVPRRKNDRVETCAAKVIRQKRGGSSDQSNRNENSERLPRGRERAPKPTANWNSSNSLISKRSQASRGAASANRFFFWKRRSKQTKVVERISEVIGGFGLKQYKYSEIKQITRSFSDVLGRGGFGTVHKGTLPNGRIVAVKVSLSLGGEEEFVSEVEIIGRTYHVNIVRLLGFCSDRSHRALVYEYIPRGSLERFIHAEEGNRLEWGQLLEIAIGVARGLQYLHQGCNICIVHSDIKPRNILLDEFYCPKISDFGLARAWGGDSTKTTYIRGTRGYIAPEHLLGERGTSKSDVYSYGVLLLEMAVRRSPVDREAGNHLDRYLPDWVRRNANREPGLELGGIAGIAEGEEARKMVMVGLWCVRAEPEDRPSMNEVVKMLEGRVDELQMPPEGGNAYRWQLSPPVSVNTLRSEHVNVSQTHYSDTSVLEGR</sequence>
<dbReference type="Gene3D" id="3.30.200.20">
    <property type="entry name" value="Phosphorylase Kinase, domain 1"/>
    <property type="match status" value="1"/>
</dbReference>
<evidence type="ECO:0000259" key="23">
    <source>
        <dbReference type="PROSITE" id="PS50011"/>
    </source>
</evidence>
<feature type="compositionally biased region" description="Polar residues" evidence="22">
    <location>
        <begin position="334"/>
        <end position="344"/>
    </location>
</feature>
<keyword evidence="10" id="KW-0732">Signal</keyword>
<gene>
    <name evidence="24" type="ORF">H6P81_015671</name>
</gene>
<dbReference type="PROSITE" id="PS00108">
    <property type="entry name" value="PROTEIN_KINASE_ST"/>
    <property type="match status" value="1"/>
</dbReference>
<evidence type="ECO:0000256" key="22">
    <source>
        <dbReference type="SAM" id="MobiDB-lite"/>
    </source>
</evidence>